<evidence type="ECO:0000256" key="3">
    <source>
        <dbReference type="ARBA" id="ARBA00023163"/>
    </source>
</evidence>
<evidence type="ECO:0000256" key="1">
    <source>
        <dbReference type="ARBA" id="ARBA00023015"/>
    </source>
</evidence>
<organism evidence="5 6">
    <name type="scientific">Planotetraspora thailandica</name>
    <dbReference type="NCBI Taxonomy" id="487172"/>
    <lineage>
        <taxon>Bacteria</taxon>
        <taxon>Bacillati</taxon>
        <taxon>Actinomycetota</taxon>
        <taxon>Actinomycetes</taxon>
        <taxon>Streptosporangiales</taxon>
        <taxon>Streptosporangiaceae</taxon>
        <taxon>Planotetraspora</taxon>
    </lineage>
</organism>
<dbReference type="AlphaFoldDB" id="A0A8J4DEJ7"/>
<keyword evidence="1" id="KW-0805">Transcription regulation</keyword>
<dbReference type="PANTHER" id="PTHR46796:SF6">
    <property type="entry name" value="ARAC SUBFAMILY"/>
    <property type="match status" value="1"/>
</dbReference>
<keyword evidence="6" id="KW-1185">Reference proteome</keyword>
<dbReference type="InterPro" id="IPR009057">
    <property type="entry name" value="Homeodomain-like_sf"/>
</dbReference>
<dbReference type="Pfam" id="PF12833">
    <property type="entry name" value="HTH_18"/>
    <property type="match status" value="1"/>
</dbReference>
<dbReference type="SMART" id="SM00342">
    <property type="entry name" value="HTH_ARAC"/>
    <property type="match status" value="1"/>
</dbReference>
<evidence type="ECO:0000313" key="6">
    <source>
        <dbReference type="Proteomes" id="UP000605992"/>
    </source>
</evidence>
<evidence type="ECO:0000256" key="2">
    <source>
        <dbReference type="ARBA" id="ARBA00023125"/>
    </source>
</evidence>
<dbReference type="RefSeq" id="WP_203949245.1">
    <property type="nucleotide sequence ID" value="NZ_BOOR01000079.1"/>
</dbReference>
<sequence length="324" mass="35732">MAVRFDVGSLPPNDRAEAIREASRALNGRSEVDVPSNPDRIKAVTTTSALGSVEISSIHWNVTAIRRTVGPMTDDVEPHIFVGLQKSGVSRFAQGDRQAEIRPGDLVLLQNVNPYDVFFQGAVTAFTVRVPNHLLGLPPSLLGRITAVRLGVERPVADTAAAFISRLVRNQSAIGETDAGLLAQPCIELIRAVVTTGLGRDDLAREPLHHALLQRVMTYIRLHLAERDLSAERIAAEHHISVRQLYLTLSRAGISLGDWVRSQRLEKCKLELASPAHRFTTIEAIAYRWGFASAPHFSRVFKAAYGVSPREWRHGNRQLPAETE</sequence>
<keyword evidence="2" id="KW-0238">DNA-binding</keyword>
<dbReference type="InterPro" id="IPR050204">
    <property type="entry name" value="AraC_XylS_family_regulators"/>
</dbReference>
<dbReference type="PROSITE" id="PS01124">
    <property type="entry name" value="HTH_ARAC_FAMILY_2"/>
    <property type="match status" value="1"/>
</dbReference>
<dbReference type="GO" id="GO:0043565">
    <property type="term" value="F:sequence-specific DNA binding"/>
    <property type="evidence" value="ECO:0007669"/>
    <property type="project" value="InterPro"/>
</dbReference>
<dbReference type="InterPro" id="IPR035418">
    <property type="entry name" value="AraC-bd_2"/>
</dbReference>
<dbReference type="PRINTS" id="PR00032">
    <property type="entry name" value="HTHARAC"/>
</dbReference>
<dbReference type="InterPro" id="IPR018060">
    <property type="entry name" value="HTH_AraC"/>
</dbReference>
<dbReference type="EMBL" id="BOOR01000079">
    <property type="protein sequence ID" value="GII59173.1"/>
    <property type="molecule type" value="Genomic_DNA"/>
</dbReference>
<dbReference type="GO" id="GO:0003700">
    <property type="term" value="F:DNA-binding transcription factor activity"/>
    <property type="evidence" value="ECO:0007669"/>
    <property type="project" value="InterPro"/>
</dbReference>
<gene>
    <name evidence="5" type="ORF">Pth03_75620</name>
</gene>
<protein>
    <recommendedName>
        <fullName evidence="4">HTH araC/xylS-type domain-containing protein</fullName>
    </recommendedName>
</protein>
<comment type="caution">
    <text evidence="5">The sequence shown here is derived from an EMBL/GenBank/DDBJ whole genome shotgun (WGS) entry which is preliminary data.</text>
</comment>
<keyword evidence="3" id="KW-0804">Transcription</keyword>
<name>A0A8J4DEJ7_9ACTN</name>
<dbReference type="Gene3D" id="1.10.10.60">
    <property type="entry name" value="Homeodomain-like"/>
    <property type="match status" value="1"/>
</dbReference>
<accession>A0A8J4DEJ7</accession>
<proteinExistence type="predicted"/>
<dbReference type="Pfam" id="PF14525">
    <property type="entry name" value="AraC_binding_2"/>
    <property type="match status" value="1"/>
</dbReference>
<dbReference type="SUPFAM" id="SSF46689">
    <property type="entry name" value="Homeodomain-like"/>
    <property type="match status" value="1"/>
</dbReference>
<dbReference type="Proteomes" id="UP000605992">
    <property type="component" value="Unassembled WGS sequence"/>
</dbReference>
<dbReference type="PANTHER" id="PTHR46796">
    <property type="entry name" value="HTH-TYPE TRANSCRIPTIONAL ACTIVATOR RHAS-RELATED"/>
    <property type="match status" value="1"/>
</dbReference>
<feature type="domain" description="HTH araC/xylS-type" evidence="4">
    <location>
        <begin position="214"/>
        <end position="315"/>
    </location>
</feature>
<evidence type="ECO:0000259" key="4">
    <source>
        <dbReference type="PROSITE" id="PS01124"/>
    </source>
</evidence>
<evidence type="ECO:0000313" key="5">
    <source>
        <dbReference type="EMBL" id="GII59173.1"/>
    </source>
</evidence>
<dbReference type="InterPro" id="IPR020449">
    <property type="entry name" value="Tscrpt_reg_AraC-type_HTH"/>
</dbReference>
<reference evidence="5" key="1">
    <citation type="submission" date="2021-01" db="EMBL/GenBank/DDBJ databases">
        <title>Whole genome shotgun sequence of Planotetraspora thailandica NBRC 104271.</title>
        <authorList>
            <person name="Komaki H."/>
            <person name="Tamura T."/>
        </authorList>
    </citation>
    <scope>NUCLEOTIDE SEQUENCE</scope>
    <source>
        <strain evidence="5">NBRC 104271</strain>
    </source>
</reference>